<evidence type="ECO:0000256" key="1">
    <source>
        <dbReference type="SAM" id="SignalP"/>
    </source>
</evidence>
<dbReference type="EMBL" id="CP004372">
    <property type="protein sequence ID" value="AHM04157.1"/>
    <property type="molecule type" value="Genomic_DNA"/>
</dbReference>
<evidence type="ECO:0000313" key="3">
    <source>
        <dbReference type="Proteomes" id="UP000019593"/>
    </source>
</evidence>
<gene>
    <name evidence="2" type="ORF">roselon_01791</name>
</gene>
<organism evidence="2 3">
    <name type="scientific">Roseicyclus elongatus DSM 19469</name>
    <dbReference type="NCBI Taxonomy" id="1294273"/>
    <lineage>
        <taxon>Bacteria</taxon>
        <taxon>Pseudomonadati</taxon>
        <taxon>Pseudomonadota</taxon>
        <taxon>Alphaproteobacteria</taxon>
        <taxon>Rhodobacterales</taxon>
        <taxon>Roseobacteraceae</taxon>
        <taxon>Roseicyclus</taxon>
    </lineage>
</organism>
<dbReference type="AlphaFoldDB" id="W8S1V0"/>
<feature type="chain" id="PRO_5004912904" evidence="1">
    <location>
        <begin position="25"/>
        <end position="152"/>
    </location>
</feature>
<name>W8S1V0_9RHOB</name>
<dbReference type="RefSeq" id="WP_025311966.1">
    <property type="nucleotide sequence ID" value="NZ_CP004372.1"/>
</dbReference>
<evidence type="ECO:0000313" key="2">
    <source>
        <dbReference type="EMBL" id="AHM04157.1"/>
    </source>
</evidence>
<dbReference type="STRING" id="1294273.roselon_01791"/>
<accession>W8S1V0</accession>
<feature type="signal peptide" evidence="1">
    <location>
        <begin position="1"/>
        <end position="24"/>
    </location>
</feature>
<dbReference type="Proteomes" id="UP000019593">
    <property type="component" value="Chromosome"/>
</dbReference>
<dbReference type="KEGG" id="red:roselon_01791"/>
<dbReference type="HOGENOM" id="CLU_1720972_0_0_5"/>
<sequence>MRRFQPKSLAILVALVGLSTAANAASGVGATGYTVERTTPEGGLRVLHDGVPVWRLPPDPGRFQLYVSGASDHTGDTIPELIVVERTSRSFGTVYVLSLFPDRVEEILTESAFHTALRGFEHLAPGAPLSEAMQMLDGPDGIDFVPEPPLRD</sequence>
<keyword evidence="3" id="KW-1185">Reference proteome</keyword>
<reference evidence="2 3" key="1">
    <citation type="submission" date="2013-03" db="EMBL/GenBank/DDBJ databases">
        <authorList>
            <person name="Fiebig A."/>
            <person name="Goeker M."/>
            <person name="Klenk H.-P.P."/>
        </authorList>
    </citation>
    <scope>NUCLEOTIDE SEQUENCE [LARGE SCALE GENOMIC DNA]</scope>
    <source>
        <strain evidence="3">DSM 19469</strain>
    </source>
</reference>
<proteinExistence type="predicted"/>
<keyword evidence="1" id="KW-0732">Signal</keyword>
<protein>
    <submittedName>
        <fullName evidence="2">Uncharacterized protein</fullName>
    </submittedName>
</protein>